<dbReference type="Proteomes" id="UP000007879">
    <property type="component" value="Unassembled WGS sequence"/>
</dbReference>
<name>A0AAN0JAN8_AMPQE</name>
<feature type="region of interest" description="Disordered" evidence="3">
    <location>
        <begin position="323"/>
        <end position="349"/>
    </location>
</feature>
<dbReference type="PANTHER" id="PTHR14490">
    <property type="entry name" value="ZINC FINGER, ZZ TYPE"/>
    <property type="match status" value="1"/>
</dbReference>
<dbReference type="RefSeq" id="XP_019854049.1">
    <property type="nucleotide sequence ID" value="XM_019998490.1"/>
</dbReference>
<feature type="compositionally biased region" description="Basic and acidic residues" evidence="3">
    <location>
        <begin position="134"/>
        <end position="144"/>
    </location>
</feature>
<evidence type="ECO:0000313" key="6">
    <source>
        <dbReference type="Proteomes" id="UP000007879"/>
    </source>
</evidence>
<feature type="region of interest" description="Disordered" evidence="3">
    <location>
        <begin position="51"/>
        <end position="81"/>
    </location>
</feature>
<keyword evidence="6" id="KW-1185">Reference proteome</keyword>
<sequence length="648" mass="76341">MDRHHVMHIRIYDVLLFSVNKITYPRGKVMESLRINRAYAEAYEKRKKAEELSRLKDKYGSDAELESSSSSEDEDDNAMGITSRNRKDFLKILSLVKDKDPRIYDKEVELLKEESADSSPEDSDLKTTSSKPTYLRDYERERVLKSARGVQSDSEEEEESPSSNLSKDKLLYNEEQHTLKKDLLAAASSEDTDNLLTVRVKSKEEKEEEEEDYIKWLKGQEVELGTDEAKDMKTLQNYWNNPDIDPGEAFLRDYILNSMWVDKDRIRVPTFDEVVEEDEVLVSEDEEELDEQDDFEKTYNFRFEEPGGSNIVSYPRSIPNSVRAKNEKRIEKRKAREDRKQLEKQQKQEELKRLKNLKRQEILAKLDKLKELTGNPSVGFTEEDIDGDFDPSKYDEIMQKVFNNEYYNDPAGGEDVEKPVFSDSEEEENWDEWIPPENDDHDDGPHCEDPDFNMDADFPQEEVKMSKRKRKRGSMFSRALKKKKPQFEPEEKSFEEYFDEYYKLDYEDVIGDLPCRFHYRTVEPNDYGLTTEEILTCEDKELNKWASLKKLVKYRTKEEEKSEIKKYRKKAANIQRKEQILISLKDSVEEGKVKKKKQRDKKSEEPQPDVQNPKKKKKKKRKNTLASLSENRLAAYGLTLDAKKRTKK</sequence>
<feature type="region of interest" description="Disordered" evidence="3">
    <location>
        <begin position="590"/>
        <end position="630"/>
    </location>
</feature>
<dbReference type="InterPro" id="IPR024626">
    <property type="entry name" value="Kri1-like_C"/>
</dbReference>
<feature type="domain" description="Kri1-like C-terminal" evidence="4">
    <location>
        <begin position="492"/>
        <end position="579"/>
    </location>
</feature>
<dbReference type="GO" id="GO:0005730">
    <property type="term" value="C:nucleolus"/>
    <property type="evidence" value="ECO:0007669"/>
    <property type="project" value="TreeGrafter"/>
</dbReference>
<proteinExistence type="inferred from homology"/>
<accession>A0AAN0JAN8</accession>
<dbReference type="GO" id="GO:0000447">
    <property type="term" value="P:endonucleolytic cleavage in ITS1 to separate SSU-rRNA from 5.8S rRNA and LSU-rRNA from tricistronic rRNA transcript (SSU-rRNA, 5.8S rRNA, LSU-rRNA)"/>
    <property type="evidence" value="ECO:0007669"/>
    <property type="project" value="TreeGrafter"/>
</dbReference>
<feature type="region of interest" description="Disordered" evidence="3">
    <location>
        <begin position="406"/>
        <end position="485"/>
    </location>
</feature>
<reference evidence="6" key="1">
    <citation type="journal article" date="2010" name="Nature">
        <title>The Amphimedon queenslandica genome and the evolution of animal complexity.</title>
        <authorList>
            <person name="Srivastava M."/>
            <person name="Simakov O."/>
            <person name="Chapman J."/>
            <person name="Fahey B."/>
            <person name="Gauthier M.E."/>
            <person name="Mitros T."/>
            <person name="Richards G.S."/>
            <person name="Conaco C."/>
            <person name="Dacre M."/>
            <person name="Hellsten U."/>
            <person name="Larroux C."/>
            <person name="Putnam N.H."/>
            <person name="Stanke M."/>
            <person name="Adamska M."/>
            <person name="Darling A."/>
            <person name="Degnan S.M."/>
            <person name="Oakley T.H."/>
            <person name="Plachetzki D.C."/>
            <person name="Zhai Y."/>
            <person name="Adamski M."/>
            <person name="Calcino A."/>
            <person name="Cummins S.F."/>
            <person name="Goodstein D.M."/>
            <person name="Harris C."/>
            <person name="Jackson D.J."/>
            <person name="Leys S.P."/>
            <person name="Shu S."/>
            <person name="Woodcroft B.J."/>
            <person name="Vervoort M."/>
            <person name="Kosik K.S."/>
            <person name="Manning G."/>
            <person name="Degnan B.M."/>
            <person name="Rokhsar D.S."/>
        </authorList>
    </citation>
    <scope>NUCLEOTIDE SEQUENCE [LARGE SCALE GENOMIC DNA]</scope>
</reference>
<feature type="region of interest" description="Disordered" evidence="3">
    <location>
        <begin position="373"/>
        <end position="392"/>
    </location>
</feature>
<dbReference type="EnsemblMetazoa" id="XM_019998490.1">
    <property type="protein sequence ID" value="XP_019854049.1"/>
    <property type="gene ID" value="LOC100638904"/>
</dbReference>
<dbReference type="InterPro" id="IPR018034">
    <property type="entry name" value="Kri1"/>
</dbReference>
<comment type="similarity">
    <text evidence="1">Belongs to the KRI1 family.</text>
</comment>
<protein>
    <recommendedName>
        <fullName evidence="2">Protein KRI1 homolog</fullName>
    </recommendedName>
</protein>
<feature type="compositionally biased region" description="Basic and acidic residues" evidence="3">
    <location>
        <begin position="324"/>
        <end position="349"/>
    </location>
</feature>
<dbReference type="GeneID" id="100638904"/>
<reference evidence="5" key="2">
    <citation type="submission" date="2024-06" db="UniProtKB">
        <authorList>
            <consortium name="EnsemblMetazoa"/>
        </authorList>
    </citation>
    <scope>IDENTIFICATION</scope>
</reference>
<feature type="compositionally biased region" description="Basic residues" evidence="3">
    <location>
        <begin position="613"/>
        <end position="623"/>
    </location>
</feature>
<evidence type="ECO:0000256" key="1">
    <source>
        <dbReference type="ARBA" id="ARBA00007473"/>
    </source>
</evidence>
<dbReference type="PANTHER" id="PTHR14490:SF5">
    <property type="entry name" value="PROTEIN KRI1 HOMOLOG"/>
    <property type="match status" value="1"/>
</dbReference>
<evidence type="ECO:0000256" key="2">
    <source>
        <dbReference type="ARBA" id="ARBA00017294"/>
    </source>
</evidence>
<evidence type="ECO:0000259" key="4">
    <source>
        <dbReference type="Pfam" id="PF12936"/>
    </source>
</evidence>
<feature type="region of interest" description="Disordered" evidence="3">
    <location>
        <begin position="112"/>
        <end position="171"/>
    </location>
</feature>
<feature type="compositionally biased region" description="Basic residues" evidence="3">
    <location>
        <begin position="466"/>
        <end position="484"/>
    </location>
</feature>
<organism evidence="5 6">
    <name type="scientific">Amphimedon queenslandica</name>
    <name type="common">Sponge</name>
    <dbReference type="NCBI Taxonomy" id="400682"/>
    <lineage>
        <taxon>Eukaryota</taxon>
        <taxon>Metazoa</taxon>
        <taxon>Porifera</taxon>
        <taxon>Demospongiae</taxon>
        <taxon>Heteroscleromorpha</taxon>
        <taxon>Haplosclerida</taxon>
        <taxon>Niphatidae</taxon>
        <taxon>Amphimedon</taxon>
    </lineage>
</organism>
<feature type="compositionally biased region" description="Acidic residues" evidence="3">
    <location>
        <begin position="450"/>
        <end position="460"/>
    </location>
</feature>
<dbReference type="AlphaFoldDB" id="A0AAN0JAN8"/>
<dbReference type="GO" id="GO:0030686">
    <property type="term" value="C:90S preribosome"/>
    <property type="evidence" value="ECO:0007669"/>
    <property type="project" value="TreeGrafter"/>
</dbReference>
<dbReference type="KEGG" id="aqu:100638904"/>
<evidence type="ECO:0000313" key="5">
    <source>
        <dbReference type="EnsemblMetazoa" id="XP_019854049.1"/>
    </source>
</evidence>
<dbReference type="Pfam" id="PF12936">
    <property type="entry name" value="Kri1_C"/>
    <property type="match status" value="1"/>
</dbReference>
<evidence type="ECO:0000256" key="3">
    <source>
        <dbReference type="SAM" id="MobiDB-lite"/>
    </source>
</evidence>
<dbReference type="Pfam" id="PF05178">
    <property type="entry name" value="Kri1"/>
    <property type="match status" value="1"/>
</dbReference>
<feature type="compositionally biased region" description="Basic and acidic residues" evidence="3">
    <location>
        <begin position="51"/>
        <end position="61"/>
    </location>
</feature>